<feature type="binding site" evidence="3">
    <location>
        <position position="40"/>
    </location>
    <ligand>
        <name>Mg(2+)</name>
        <dbReference type="ChEBI" id="CHEBI:18420"/>
    </ligand>
</feature>
<dbReference type="PRINTS" id="PR00113">
    <property type="entry name" value="ALKPHPHTASE"/>
</dbReference>
<feature type="active site" description="Phosphoserine intermediate" evidence="2">
    <location>
        <position position="91"/>
    </location>
</feature>
<gene>
    <name evidence="7" type="ORF">FVW59_10110</name>
</gene>
<comment type="cofactor">
    <cofactor evidence="3">
        <name>Zn(2+)</name>
        <dbReference type="ChEBI" id="CHEBI:29105"/>
    </cofactor>
    <text evidence="3">Binds 2 Zn(2+) ions.</text>
</comment>
<proteinExistence type="inferred from homology"/>
<keyword evidence="3" id="KW-0460">Magnesium</keyword>
<evidence type="ECO:0000313" key="7">
    <source>
        <dbReference type="EMBL" id="TXS91517.1"/>
    </source>
</evidence>
<feature type="disulfide bond" evidence="4">
    <location>
        <begin position="158"/>
        <end position="177"/>
    </location>
</feature>
<dbReference type="InterPro" id="IPR017850">
    <property type="entry name" value="Alkaline_phosphatase_core_sf"/>
</dbReference>
<evidence type="ECO:0000313" key="8">
    <source>
        <dbReference type="Proteomes" id="UP000321933"/>
    </source>
</evidence>
<evidence type="ECO:0000256" key="3">
    <source>
        <dbReference type="PIRSR" id="PIRSR601952-2"/>
    </source>
</evidence>
<feature type="binding site" evidence="3">
    <location>
        <position position="40"/>
    </location>
    <ligand>
        <name>Zn(2+)</name>
        <dbReference type="ChEBI" id="CHEBI:29105"/>
        <label>2</label>
    </ligand>
</feature>
<keyword evidence="6" id="KW-0732">Signal</keyword>
<reference evidence="7 8" key="1">
    <citation type="submission" date="2019-08" db="EMBL/GenBank/DDBJ databases">
        <title>Parahaliea maris sp. nov., isolated from the surface seawater.</title>
        <authorList>
            <person name="Liu Y."/>
        </authorList>
    </citation>
    <scope>NUCLEOTIDE SEQUENCE [LARGE SCALE GENOMIC DNA]</scope>
    <source>
        <strain evidence="7 8">S2-26</strain>
    </source>
</reference>
<evidence type="ECO:0000256" key="2">
    <source>
        <dbReference type="PIRSR" id="PIRSR601952-1"/>
    </source>
</evidence>
<sequence length="466" mass="49882">MFQYLLFFTEPTMRRLATAVTLALASTTTTAANVILIVGDGMDDQQVTIARDYLKGANGQLLLDQMPVRSAVQILTVEDNTEGKPVYVADSANTATSLATGAVTSRGRIATSAGDDRDLPTIVELARAAGLRTGIVSSASVTDATPASFAAHISYRMCENPELMADITYSGIHLGHCQQDMKANGGAGSISEQLAVSGLDVLLGGGAKHFQPTVEGGTESVLRSAQLAGFSVVRSRDELLAAEPGERLLGLFAPGTLPVRMRGEDGREAEAPRPSLLNRLHQYLGSVELPEPMRCEPNPEAAGIPSLKEMTDTALQQLSHNNERGFFLMVESASIDKQSHERKPCGSIGELEQLDEVLASALDFAAQHPDTLVLVTADHSQAAQLIPQRSMFEAYTVPIYTPGKMARIITPEGSIMGVNYATNDFGYEEHTGANVPLYGNAAAEGRVKTFQRQSELFGIMREFLGL</sequence>
<dbReference type="GO" id="GO:0046872">
    <property type="term" value="F:metal ion binding"/>
    <property type="evidence" value="ECO:0007669"/>
    <property type="project" value="UniProtKB-KW"/>
</dbReference>
<keyword evidence="8" id="KW-1185">Reference proteome</keyword>
<protein>
    <submittedName>
        <fullName evidence="7">Alkaline phosphatase</fullName>
    </submittedName>
</protein>
<accession>A0A5C8ZVM9</accession>
<feature type="signal peptide" evidence="6">
    <location>
        <begin position="1"/>
        <end position="31"/>
    </location>
</feature>
<feature type="binding site" evidence="3">
    <location>
        <position position="340"/>
    </location>
    <ligand>
        <name>Zn(2+)</name>
        <dbReference type="ChEBI" id="CHEBI:29105"/>
        <label>2</label>
    </ligand>
</feature>
<feature type="binding site" evidence="3">
    <location>
        <position position="379"/>
    </location>
    <ligand>
        <name>Zn(2+)</name>
        <dbReference type="ChEBI" id="CHEBI:29105"/>
        <label>2</label>
    </ligand>
</feature>
<feature type="binding site" evidence="3">
    <location>
        <position position="331"/>
    </location>
    <ligand>
        <name>Mg(2+)</name>
        <dbReference type="ChEBI" id="CHEBI:18420"/>
    </ligand>
</feature>
<keyword evidence="3" id="KW-0479">Metal-binding</keyword>
<evidence type="ECO:0000256" key="6">
    <source>
        <dbReference type="SAM" id="SignalP"/>
    </source>
</evidence>
<feature type="chain" id="PRO_5023039355" evidence="6">
    <location>
        <begin position="32"/>
        <end position="466"/>
    </location>
</feature>
<comment type="similarity">
    <text evidence="5">Belongs to the alkaline phosphatase family.</text>
</comment>
<dbReference type="Proteomes" id="UP000321933">
    <property type="component" value="Unassembled WGS sequence"/>
</dbReference>
<feature type="binding site" evidence="3">
    <location>
        <position position="145"/>
    </location>
    <ligand>
        <name>Mg(2+)</name>
        <dbReference type="ChEBI" id="CHEBI:18420"/>
    </ligand>
</feature>
<evidence type="ECO:0000256" key="5">
    <source>
        <dbReference type="RuleBase" id="RU003946"/>
    </source>
</evidence>
<evidence type="ECO:0000256" key="1">
    <source>
        <dbReference type="ARBA" id="ARBA00022553"/>
    </source>
</evidence>
<evidence type="ECO:0000256" key="4">
    <source>
        <dbReference type="PIRSR" id="PIRSR601952-3"/>
    </source>
</evidence>
<feature type="binding site" evidence="3">
    <location>
        <position position="336"/>
    </location>
    <ligand>
        <name>Zn(2+)</name>
        <dbReference type="ChEBI" id="CHEBI:29105"/>
        <label>2</label>
    </ligand>
</feature>
<feature type="binding site" evidence="3">
    <location>
        <position position="143"/>
    </location>
    <ligand>
        <name>Mg(2+)</name>
        <dbReference type="ChEBI" id="CHEBI:18420"/>
    </ligand>
</feature>
<dbReference type="PANTHER" id="PTHR11596">
    <property type="entry name" value="ALKALINE PHOSPHATASE"/>
    <property type="match status" value="1"/>
</dbReference>
<dbReference type="EMBL" id="VRYZ01000004">
    <property type="protein sequence ID" value="TXS91517.1"/>
    <property type="molecule type" value="Genomic_DNA"/>
</dbReference>
<dbReference type="SMART" id="SM00098">
    <property type="entry name" value="alkPPc"/>
    <property type="match status" value="1"/>
</dbReference>
<name>A0A5C8ZVM9_9GAMM</name>
<comment type="cofactor">
    <cofactor evidence="3">
        <name>Mg(2+)</name>
        <dbReference type="ChEBI" id="CHEBI:18420"/>
    </cofactor>
    <text evidence="3">Binds 1 Mg(2+) ion.</text>
</comment>
<dbReference type="Pfam" id="PF00245">
    <property type="entry name" value="Alk_phosphatase"/>
    <property type="match status" value="1"/>
</dbReference>
<dbReference type="Gene3D" id="3.40.720.10">
    <property type="entry name" value="Alkaline Phosphatase, subunit A"/>
    <property type="match status" value="1"/>
</dbReference>
<dbReference type="CDD" id="cd16012">
    <property type="entry name" value="ALP"/>
    <property type="match status" value="1"/>
</dbReference>
<feature type="binding site" evidence="3">
    <location>
        <position position="378"/>
    </location>
    <ligand>
        <name>Zn(2+)</name>
        <dbReference type="ChEBI" id="CHEBI:29105"/>
        <label>2</label>
    </ligand>
</feature>
<dbReference type="SUPFAM" id="SSF53649">
    <property type="entry name" value="Alkaline phosphatase-like"/>
    <property type="match status" value="1"/>
</dbReference>
<dbReference type="OrthoDB" id="9794455at2"/>
<dbReference type="InterPro" id="IPR001952">
    <property type="entry name" value="Alkaline_phosphatase"/>
</dbReference>
<organism evidence="7 8">
    <name type="scientific">Parahaliea aestuarii</name>
    <dbReference type="NCBI Taxonomy" id="1852021"/>
    <lineage>
        <taxon>Bacteria</taxon>
        <taxon>Pseudomonadati</taxon>
        <taxon>Pseudomonadota</taxon>
        <taxon>Gammaproteobacteria</taxon>
        <taxon>Cellvibrionales</taxon>
        <taxon>Halieaceae</taxon>
        <taxon>Parahaliea</taxon>
    </lineage>
</organism>
<dbReference type="PANTHER" id="PTHR11596:SF5">
    <property type="entry name" value="ALKALINE PHOSPHATASE"/>
    <property type="match status" value="1"/>
</dbReference>
<comment type="caution">
    <text evidence="7">The sequence shown here is derived from an EMBL/GenBank/DDBJ whole genome shotgun (WGS) entry which is preliminary data.</text>
</comment>
<keyword evidence="4" id="KW-1015">Disulfide bond</keyword>
<dbReference type="AlphaFoldDB" id="A0A5C8ZVM9"/>
<keyword evidence="1" id="KW-0597">Phosphoprotein</keyword>
<keyword evidence="3" id="KW-0862">Zinc</keyword>
<dbReference type="GO" id="GO:0004035">
    <property type="term" value="F:alkaline phosphatase activity"/>
    <property type="evidence" value="ECO:0007669"/>
    <property type="project" value="TreeGrafter"/>
</dbReference>